<sequence length="263" mass="29847">MMNSFYPLFVTANVSVQVINRVLQSSLDEEFSPGEHWGNEWVLMEQQSHRNFSAPTMPPVRPFESGFLNTSIDHLQNFVTIELDEETDQLPSPFGIIDERTALDNTISFGAQDDENAIQEAQIRTLWGRETPLDRILAAYVDPCEYLSHGHNTTAYVTKEESRARLLAWEDAERDGLALQFYELASSIEVFKGASQSRECLNDWIHGEELNQTTKWFEFRLDASCAMGHIYLIGDYGPVEIMTNHVFKSDMFDANGVGRAIGP</sequence>
<dbReference type="GeneID" id="63922298"/>
<dbReference type="HOGENOM" id="CLU_1115557_0_0_1"/>
<protein>
    <submittedName>
        <fullName evidence="1">Uncharacterized protein</fullName>
    </submittedName>
</protein>
<dbReference type="Proteomes" id="UP000030672">
    <property type="component" value="Unassembled WGS sequence"/>
</dbReference>
<dbReference type="AlphaFoldDB" id="A0A074VBM3"/>
<evidence type="ECO:0000313" key="1">
    <source>
        <dbReference type="EMBL" id="KEQ58070.1"/>
    </source>
</evidence>
<keyword evidence="2" id="KW-1185">Reference proteome</keyword>
<proteinExistence type="predicted"/>
<dbReference type="EMBL" id="KL584860">
    <property type="protein sequence ID" value="KEQ58070.1"/>
    <property type="molecule type" value="Genomic_DNA"/>
</dbReference>
<dbReference type="RefSeq" id="XP_040875093.1">
    <property type="nucleotide sequence ID" value="XM_041028925.1"/>
</dbReference>
<evidence type="ECO:0000313" key="2">
    <source>
        <dbReference type="Proteomes" id="UP000030672"/>
    </source>
</evidence>
<reference evidence="1 2" key="1">
    <citation type="journal article" date="2014" name="BMC Genomics">
        <title>Genome sequencing of four Aureobasidium pullulans varieties: biotechnological potential, stress tolerance, and description of new species.</title>
        <authorList>
            <person name="Gostin Ar C."/>
            <person name="Ohm R.A."/>
            <person name="Kogej T."/>
            <person name="Sonjak S."/>
            <person name="Turk M."/>
            <person name="Zajc J."/>
            <person name="Zalar P."/>
            <person name="Grube M."/>
            <person name="Sun H."/>
            <person name="Han J."/>
            <person name="Sharma A."/>
            <person name="Chiniquy J."/>
            <person name="Ngan C.Y."/>
            <person name="Lipzen A."/>
            <person name="Barry K."/>
            <person name="Grigoriev I.V."/>
            <person name="Gunde-Cimerman N."/>
        </authorList>
    </citation>
    <scope>NUCLEOTIDE SEQUENCE [LARGE SCALE GENOMIC DNA]</scope>
    <source>
        <strain evidence="1 2">CBS 110374</strain>
    </source>
</reference>
<organism evidence="1 2">
    <name type="scientific">Aureobasidium melanogenum (strain CBS 110374)</name>
    <name type="common">Aureobasidium pullulans var. melanogenum</name>
    <dbReference type="NCBI Taxonomy" id="1043003"/>
    <lineage>
        <taxon>Eukaryota</taxon>
        <taxon>Fungi</taxon>
        <taxon>Dikarya</taxon>
        <taxon>Ascomycota</taxon>
        <taxon>Pezizomycotina</taxon>
        <taxon>Dothideomycetes</taxon>
        <taxon>Dothideomycetidae</taxon>
        <taxon>Dothideales</taxon>
        <taxon>Saccotheciaceae</taxon>
        <taxon>Aureobasidium</taxon>
    </lineage>
</organism>
<accession>A0A074VBM3</accession>
<gene>
    <name evidence="1" type="ORF">M437DRAFT_88897</name>
</gene>
<name>A0A074VBM3_AURM1</name>